<dbReference type="Proteomes" id="UP000231070">
    <property type="component" value="Unassembled WGS sequence"/>
</dbReference>
<dbReference type="OrthoDB" id="9813719at2"/>
<comment type="caution">
    <text evidence="9">The sequence shown here is derived from an EMBL/GenBank/DDBJ whole genome shotgun (WGS) entry which is preliminary data.</text>
</comment>
<dbReference type="Pfam" id="PF02661">
    <property type="entry name" value="Fic"/>
    <property type="match status" value="1"/>
</dbReference>
<comment type="catalytic activity">
    <reaction evidence="6">
        <text>L-threonyl-[protein] + ATP = 3-O-(5'-adenylyl)-L-threonyl-[protein] + diphosphate</text>
        <dbReference type="Rhea" id="RHEA:54292"/>
        <dbReference type="Rhea" id="RHEA-COMP:11060"/>
        <dbReference type="Rhea" id="RHEA-COMP:13847"/>
        <dbReference type="ChEBI" id="CHEBI:30013"/>
        <dbReference type="ChEBI" id="CHEBI:30616"/>
        <dbReference type="ChEBI" id="CHEBI:33019"/>
        <dbReference type="ChEBI" id="CHEBI:138113"/>
        <dbReference type="EC" id="2.7.7.108"/>
    </reaction>
</comment>
<keyword evidence="10" id="KW-1185">Reference proteome</keyword>
<evidence type="ECO:0000256" key="1">
    <source>
        <dbReference type="ARBA" id="ARBA00022679"/>
    </source>
</evidence>
<reference evidence="9 10" key="1">
    <citation type="submission" date="2017-08" db="EMBL/GenBank/DDBJ databases">
        <title>Pleomorphomonas carboxidotrophicus sp. nov., a new mesophilic hydrogenogenic carboxidotroph.</title>
        <authorList>
            <person name="Esquivel-Elizondo S."/>
            <person name="Krajmalnik-Brown R."/>
            <person name="Maldonado J."/>
        </authorList>
    </citation>
    <scope>NUCLEOTIDE SEQUENCE [LARGE SCALE GENOMIC DNA]</scope>
    <source>
        <strain evidence="9 10">SVCO-16</strain>
    </source>
</reference>
<evidence type="ECO:0000256" key="5">
    <source>
        <dbReference type="ARBA" id="ARBA00034531"/>
    </source>
</evidence>
<keyword evidence="2" id="KW-0548">Nucleotidyltransferase</keyword>
<dbReference type="GO" id="GO:0070733">
    <property type="term" value="F:AMPylase activity"/>
    <property type="evidence" value="ECO:0007669"/>
    <property type="project" value="UniProtKB-EC"/>
</dbReference>
<evidence type="ECO:0000256" key="7">
    <source>
        <dbReference type="ARBA" id="ARBA00048696"/>
    </source>
</evidence>
<evidence type="ECO:0000259" key="8">
    <source>
        <dbReference type="PROSITE" id="PS51459"/>
    </source>
</evidence>
<accession>A0A2G9WQP9</accession>
<keyword evidence="1 9" id="KW-0808">Transferase</keyword>
<evidence type="ECO:0000256" key="6">
    <source>
        <dbReference type="ARBA" id="ARBA00047939"/>
    </source>
</evidence>
<dbReference type="InterPro" id="IPR003812">
    <property type="entry name" value="Fido"/>
</dbReference>
<dbReference type="PROSITE" id="PS51459">
    <property type="entry name" value="FIDO"/>
    <property type="match status" value="1"/>
</dbReference>
<organism evidence="9 10">
    <name type="scientific">Pleomorphomonas carboxyditropha</name>
    <dbReference type="NCBI Taxonomy" id="2023338"/>
    <lineage>
        <taxon>Bacteria</taxon>
        <taxon>Pseudomonadati</taxon>
        <taxon>Pseudomonadota</taxon>
        <taxon>Alphaproteobacteria</taxon>
        <taxon>Hyphomicrobiales</taxon>
        <taxon>Pleomorphomonadaceae</taxon>
        <taxon>Pleomorphomonas</taxon>
    </lineage>
</organism>
<dbReference type="GO" id="GO:0051302">
    <property type="term" value="P:regulation of cell division"/>
    <property type="evidence" value="ECO:0007669"/>
    <property type="project" value="TreeGrafter"/>
</dbReference>
<sequence>MFYDAVPDPYCYAGTTVLKNRLGLRDQAALDAFEHELTAQRFDEPLPAGRLSVRHYQALHRHLFQDVYSWAGRFRTVRISKAGSMFCYPEHIASEMRKLFLDLKNQDLFRGLTPGEFADRAAHFLADLNAIHAFREGNGRTQLVFFTVLALQAGHPLDLDALDPEAFLAAMVKSFRGDEAALNSAVSRLVRSNRK</sequence>
<dbReference type="AlphaFoldDB" id="A0A2G9WQP9"/>
<evidence type="ECO:0000313" key="9">
    <source>
        <dbReference type="EMBL" id="PIO96994.1"/>
    </source>
</evidence>
<dbReference type="EMBL" id="NQVN01000023">
    <property type="protein sequence ID" value="PIO96994.1"/>
    <property type="molecule type" value="Genomic_DNA"/>
</dbReference>
<dbReference type="EC" id="2.7.7.108" evidence="5"/>
<gene>
    <name evidence="9" type="ORF">CJ014_22780</name>
</gene>
<evidence type="ECO:0000256" key="4">
    <source>
        <dbReference type="ARBA" id="ARBA00022840"/>
    </source>
</evidence>
<dbReference type="PANTHER" id="PTHR39560:SF1">
    <property type="entry name" value="PROTEIN ADENYLYLTRANSFERASE FIC-RELATED"/>
    <property type="match status" value="1"/>
</dbReference>
<dbReference type="SUPFAM" id="SSF140931">
    <property type="entry name" value="Fic-like"/>
    <property type="match status" value="1"/>
</dbReference>
<dbReference type="GO" id="GO:0005524">
    <property type="term" value="F:ATP binding"/>
    <property type="evidence" value="ECO:0007669"/>
    <property type="project" value="UniProtKB-KW"/>
</dbReference>
<evidence type="ECO:0000313" key="10">
    <source>
        <dbReference type="Proteomes" id="UP000231070"/>
    </source>
</evidence>
<dbReference type="InterPro" id="IPR036597">
    <property type="entry name" value="Fido-like_dom_sf"/>
</dbReference>
<dbReference type="Gene3D" id="1.10.3290.10">
    <property type="entry name" value="Fido-like domain"/>
    <property type="match status" value="1"/>
</dbReference>
<name>A0A2G9WQP9_9HYPH</name>
<keyword evidence="4" id="KW-0067">ATP-binding</keyword>
<keyword evidence="3" id="KW-0547">Nucleotide-binding</keyword>
<feature type="domain" description="Fido" evidence="8">
    <location>
        <begin position="51"/>
        <end position="192"/>
    </location>
</feature>
<evidence type="ECO:0000256" key="2">
    <source>
        <dbReference type="ARBA" id="ARBA00022695"/>
    </source>
</evidence>
<proteinExistence type="predicted"/>
<comment type="catalytic activity">
    <reaction evidence="7">
        <text>L-tyrosyl-[protein] + ATP = O-(5'-adenylyl)-L-tyrosyl-[protein] + diphosphate</text>
        <dbReference type="Rhea" id="RHEA:54288"/>
        <dbReference type="Rhea" id="RHEA-COMP:10136"/>
        <dbReference type="Rhea" id="RHEA-COMP:13846"/>
        <dbReference type="ChEBI" id="CHEBI:30616"/>
        <dbReference type="ChEBI" id="CHEBI:33019"/>
        <dbReference type="ChEBI" id="CHEBI:46858"/>
        <dbReference type="ChEBI" id="CHEBI:83624"/>
        <dbReference type="EC" id="2.7.7.108"/>
    </reaction>
</comment>
<evidence type="ECO:0000256" key="3">
    <source>
        <dbReference type="ARBA" id="ARBA00022741"/>
    </source>
</evidence>
<protein>
    <recommendedName>
        <fullName evidence="5">protein adenylyltransferase</fullName>
        <ecNumber evidence="5">2.7.7.108</ecNumber>
    </recommendedName>
</protein>
<dbReference type="PANTHER" id="PTHR39560">
    <property type="entry name" value="PROTEIN ADENYLYLTRANSFERASE FIC-RELATED"/>
    <property type="match status" value="1"/>
</dbReference>